<evidence type="ECO:0000313" key="2">
    <source>
        <dbReference type="Proteomes" id="UP000194131"/>
    </source>
</evidence>
<dbReference type="AlphaFoldDB" id="A0AAP7W5H7"/>
<organism evidence="1 2">
    <name type="scientific">Bacillus mycoides</name>
    <dbReference type="NCBI Taxonomy" id="1405"/>
    <lineage>
        <taxon>Bacteria</taxon>
        <taxon>Bacillati</taxon>
        <taxon>Bacillota</taxon>
        <taxon>Bacilli</taxon>
        <taxon>Bacillales</taxon>
        <taxon>Bacillaceae</taxon>
        <taxon>Bacillus</taxon>
        <taxon>Bacillus cereus group</taxon>
    </lineage>
</organism>
<evidence type="ECO:0000313" key="1">
    <source>
        <dbReference type="EMBL" id="OSX90802.1"/>
    </source>
</evidence>
<dbReference type="Proteomes" id="UP000194131">
    <property type="component" value="Unassembled WGS sequence"/>
</dbReference>
<protein>
    <submittedName>
        <fullName evidence="1">Uncharacterized protein</fullName>
    </submittedName>
</protein>
<gene>
    <name evidence="1" type="ORF">S3E15_01430</name>
</gene>
<accession>A0AAP7W5H7</accession>
<reference evidence="1 2" key="1">
    <citation type="submission" date="2016-12" db="EMBL/GenBank/DDBJ databases">
        <title>Genome Sequences of Twelve Sporeforming Bacillus Species Isolated from Foods.</title>
        <authorList>
            <person name="De Jong A."/>
            <person name="Holsappel S."/>
            <person name="Kuipers O.P."/>
        </authorList>
    </citation>
    <scope>NUCLEOTIDE SEQUENCE [LARGE SCALE GENOMIC DNA]</scope>
    <source>
        <strain evidence="1 2">S3E15</strain>
    </source>
</reference>
<sequence length="64" mass="7290">MILNSEPVWIKNNGDPGILQAENFIKACLYDEELIVKPEESLQVSQIIDAIYESSNTHEERTGR</sequence>
<name>A0AAP7W5H7_BACMY</name>
<proteinExistence type="predicted"/>
<comment type="caution">
    <text evidence="1">The sequence shown here is derived from an EMBL/GenBank/DDBJ whole genome shotgun (WGS) entry which is preliminary data.</text>
</comment>
<dbReference type="EMBL" id="MRWU01000014">
    <property type="protein sequence ID" value="OSX90802.1"/>
    <property type="molecule type" value="Genomic_DNA"/>
</dbReference>
<dbReference type="Gene3D" id="3.30.360.10">
    <property type="entry name" value="Dihydrodipicolinate Reductase, domain 2"/>
    <property type="match status" value="1"/>
</dbReference>